<keyword evidence="8" id="KW-0175">Coiled coil</keyword>
<dbReference type="SMART" id="SM00448">
    <property type="entry name" value="REC"/>
    <property type="match status" value="1"/>
</dbReference>
<feature type="domain" description="PAS" evidence="13">
    <location>
        <begin position="1059"/>
        <end position="1114"/>
    </location>
</feature>
<dbReference type="Gene3D" id="1.10.287.130">
    <property type="match status" value="1"/>
</dbReference>
<dbReference type="Gene3D" id="3.30.450.20">
    <property type="entry name" value="PAS domain"/>
    <property type="match status" value="4"/>
</dbReference>
<keyword evidence="10" id="KW-1133">Transmembrane helix</keyword>
<feature type="domain" description="Histidine kinase" evidence="11">
    <location>
        <begin position="1503"/>
        <end position="1729"/>
    </location>
</feature>
<dbReference type="InterPro" id="IPR003660">
    <property type="entry name" value="HAMP_dom"/>
</dbReference>
<dbReference type="CDD" id="cd06225">
    <property type="entry name" value="HAMP"/>
    <property type="match status" value="1"/>
</dbReference>
<evidence type="ECO:0000256" key="5">
    <source>
        <dbReference type="ARBA" id="ARBA00022679"/>
    </source>
</evidence>
<feature type="transmembrane region" description="Helical" evidence="10">
    <location>
        <begin position="127"/>
        <end position="147"/>
    </location>
</feature>
<dbReference type="SUPFAM" id="SSF55781">
    <property type="entry name" value="GAF domain-like"/>
    <property type="match status" value="1"/>
</dbReference>
<sequence length="1888" mass="206695">MHQLSQPDDIPSGIAPLQSQLRSPRQRLLLLLVLASLAVLGYTVEIPLLFGVNIVLGSIAALLALMWLGPMTGLGIAAIGSSATWLFWGQPEAILPFVAELAVIGWLRHRARRRDPRPPPLAVLAALYWLVIGIPLVLVINGFVLGLDWPAAWLLSIKHALNGILNAAIAGLITLTVAGLRHGRHNITFGRILFNVLVLALLVPTLLFAGWQDRIIKQQLETEYALRAKLAGTSLIQALAERIRTDGIGEAERERALTGLDQTLRAQLPANWAPRLRLTAPTGSEAEGIGSRLTRTTEVDGLFVTRPAQPGPAPLRSWRQAVYQIRLPLPSLPNGEQTLTLSFSADPLIDELRRHTLVVLAVLLGLTLLGLAIAAQLSSWLTKPIRQLVQATQQLPTAIAGSHIPPRLPPMSVRETDELAKNMTGMAESLCASFEQLEQEKRRQGQQQAIAELQARLLSVLIAQETDEAAFADALCDEVKDLLPGYGCLLVRQTANEGLKPLGAAARQAEQADQADQARISLLSLLEQPGLVQSCREALRNGALQPLTLDAADLGTPGSAGRTPGFGLVLPIANDTAVLIAVEQHPGADGEPDRAFARQALEAAAGLAGVAFEALQLRHRHQVLIEALSQAQTGVVITERTDGGDDLISYVNSGFTAMTGYQPDEAIGRNCRFLQAEDRFQEARVELGTATQQGDACSVILRNYRKDGSLFWNSLHISPMRDRNGELTHYIAVQQDITEAIETLEQLRVSEAQLRDAEARYRLMIENVGDLIVRMDTDGRFEFVSPSYCQTFGKTEDELLGSAFMPQVHPDDRAATAAAMEALRSPPYRCTIEQRAQTIHGWRWFQWSNTAVLDDCAEIVGVIGVGRDITERKQAELALAEREVMVSELLALATGFVRVSDETLDATIDQALARVGQFVHADRAYLFRLDPEAVTVTNSHEWTAEGIDPMLERNLEVPVADLPMMMKALAAGEPLSIEQVAELDDDWATERQLLEGQQVQSLLLAPVRLEDELSGFVGIEATREPRQWSTVETHFLQLFANIFAASEQRSRSIAALKQSNDRYDALARQSRTIAWELDTHGRFTYISDVCSSVIGLPPDAILGRHYTSLIVEQEQPGRTARAADVLAEHQPFQDFVAPYRSSTGELVWLSTDGAPILSPSGQFIGYRGITKDVTDRQLTLKRLARSEARMSAIFNNAPIGIALIGHDRRPLMVNRAMVKLLGRSADTLVRMRFEEFTHPNDQQADIQAFDELLAGQRAAYRLTKRYLRADGEVIWCDLRVSLLPETPGGKAIPLAMIENTTELHAALERQRAAEQELVEYSGQLESLIDLVNASQTYAEQVQALLHLARRALSADASAIGLLGHDSEPESRYRLLFAVRADGNSSGPAEGPLPDVLLTEAEDQPGSPVIVSSPQEDRPEPSTETRVTTIGLMLENTTPDRVHERLLLTLQQSGAKPARTLEVAQRQLLRLVAQRIAAVRYQHQLQQNLVQLRERETIGHLASGVAHDFNNLLGVIDANLFFVAEGFSDTLCKDPEVEQVLVETRSALNQAKVITSGMLTMSRSGAAPLELTDLAALIGELQGILKQVLPPRIDLDVRVPGEPRAFTNRSFLQSALLNLALNARDAIREEGQLTLTTELVHWTGTGPLTVGKLPPVDCIEVRVTDNGSGIPARLLGQIFEPLFSTKAKNRGHGLGLFMVREFITRTQAGLIVESEPGEGSCFRILLPTQVPKPRQGSTSPAPEQMPAPPAAGTDARLNQRILLVEDDRRVRDALTRLLKTGGLTVETADHGQDALQRLATMEQPVDLVLSDIAMPAMDGLDLYACLTEQYPDLPVILMTGQQTHWEPPVSSRGEPAMILRKPIELETLQAAIREKTASARETASARGSS</sequence>
<feature type="transmembrane region" description="Helical" evidence="10">
    <location>
        <begin position="357"/>
        <end position="381"/>
    </location>
</feature>
<dbReference type="PROSITE" id="PS50885">
    <property type="entry name" value="HAMP"/>
    <property type="match status" value="1"/>
</dbReference>
<evidence type="ECO:0000256" key="1">
    <source>
        <dbReference type="ARBA" id="ARBA00000085"/>
    </source>
</evidence>
<comment type="caution">
    <text evidence="16">The sequence shown here is derived from an EMBL/GenBank/DDBJ whole genome shotgun (WGS) entry which is preliminary data.</text>
</comment>
<dbReference type="GO" id="GO:0004673">
    <property type="term" value="F:protein histidine kinase activity"/>
    <property type="evidence" value="ECO:0007669"/>
    <property type="project" value="UniProtKB-EC"/>
</dbReference>
<dbReference type="InterPro" id="IPR004358">
    <property type="entry name" value="Sig_transdc_His_kin-like_C"/>
</dbReference>
<dbReference type="Gene3D" id="6.10.340.10">
    <property type="match status" value="1"/>
</dbReference>
<dbReference type="CDD" id="cd00130">
    <property type="entry name" value="PAS"/>
    <property type="match status" value="4"/>
</dbReference>
<dbReference type="SMART" id="SM00086">
    <property type="entry name" value="PAC"/>
    <property type="match status" value="4"/>
</dbReference>
<dbReference type="SUPFAM" id="SSF55874">
    <property type="entry name" value="ATPase domain of HSP90 chaperone/DNA topoisomerase II/histidine kinase"/>
    <property type="match status" value="1"/>
</dbReference>
<keyword evidence="10" id="KW-0812">Transmembrane</keyword>
<dbReference type="EC" id="2.7.13.3" evidence="3"/>
<dbReference type="PROSITE" id="PS50112">
    <property type="entry name" value="PAS"/>
    <property type="match status" value="4"/>
</dbReference>
<dbReference type="InterPro" id="IPR036890">
    <property type="entry name" value="HATPase_C_sf"/>
</dbReference>
<dbReference type="SMART" id="SM00091">
    <property type="entry name" value="PAS"/>
    <property type="match status" value="4"/>
</dbReference>
<name>A0AAJ0U2I9_9GAMM</name>
<dbReference type="InterPro" id="IPR035965">
    <property type="entry name" value="PAS-like_dom_sf"/>
</dbReference>
<dbReference type="InterPro" id="IPR013655">
    <property type="entry name" value="PAS_fold_3"/>
</dbReference>
<dbReference type="PANTHER" id="PTHR43304:SF1">
    <property type="entry name" value="PAC DOMAIN-CONTAINING PROTEIN"/>
    <property type="match status" value="1"/>
</dbReference>
<comment type="catalytic activity">
    <reaction evidence="1">
        <text>ATP + protein L-histidine = ADP + protein N-phospho-L-histidine.</text>
        <dbReference type="EC" id="2.7.13.3"/>
    </reaction>
</comment>
<feature type="region of interest" description="Disordered" evidence="9">
    <location>
        <begin position="1402"/>
        <end position="1424"/>
    </location>
</feature>
<accession>A0AAJ0U2I9</accession>
<dbReference type="Proteomes" id="UP001296776">
    <property type="component" value="Unassembled WGS sequence"/>
</dbReference>
<dbReference type="Pfam" id="PF00072">
    <property type="entry name" value="Response_reg"/>
    <property type="match status" value="1"/>
</dbReference>
<keyword evidence="6" id="KW-0418">Kinase</keyword>
<dbReference type="SMART" id="SM00065">
    <property type="entry name" value="GAF"/>
    <property type="match status" value="1"/>
</dbReference>
<feature type="coiled-coil region" evidence="8">
    <location>
        <begin position="740"/>
        <end position="767"/>
    </location>
</feature>
<feature type="domain" description="PAC" evidence="14">
    <location>
        <begin position="830"/>
        <end position="881"/>
    </location>
</feature>
<evidence type="ECO:0000256" key="3">
    <source>
        <dbReference type="ARBA" id="ARBA00012438"/>
    </source>
</evidence>
<feature type="region of interest" description="Disordered" evidence="9">
    <location>
        <begin position="1730"/>
        <end position="1751"/>
    </location>
</feature>
<evidence type="ECO:0000256" key="9">
    <source>
        <dbReference type="SAM" id="MobiDB-lite"/>
    </source>
</evidence>
<evidence type="ECO:0000259" key="12">
    <source>
        <dbReference type="PROSITE" id="PS50110"/>
    </source>
</evidence>
<dbReference type="PROSITE" id="PS50110">
    <property type="entry name" value="RESPONSE_REGULATORY"/>
    <property type="match status" value="1"/>
</dbReference>
<feature type="domain" description="Response regulatory" evidence="12">
    <location>
        <begin position="1759"/>
        <end position="1875"/>
    </location>
</feature>
<dbReference type="Pfam" id="PF01590">
    <property type="entry name" value="GAF"/>
    <property type="match status" value="1"/>
</dbReference>
<dbReference type="InterPro" id="IPR000700">
    <property type="entry name" value="PAS-assoc_C"/>
</dbReference>
<feature type="domain" description="PAC" evidence="14">
    <location>
        <begin position="1133"/>
        <end position="1185"/>
    </location>
</feature>
<evidence type="ECO:0000259" key="13">
    <source>
        <dbReference type="PROSITE" id="PS50112"/>
    </source>
</evidence>
<evidence type="ECO:0000256" key="8">
    <source>
        <dbReference type="SAM" id="Coils"/>
    </source>
</evidence>
<dbReference type="InterPro" id="IPR001789">
    <property type="entry name" value="Sig_transdc_resp-reg_receiver"/>
</dbReference>
<feature type="domain" description="PAS" evidence="13">
    <location>
        <begin position="1186"/>
        <end position="1256"/>
    </location>
</feature>
<dbReference type="GO" id="GO:0016020">
    <property type="term" value="C:membrane"/>
    <property type="evidence" value="ECO:0007669"/>
    <property type="project" value="UniProtKB-SubCell"/>
</dbReference>
<dbReference type="SMART" id="SM00387">
    <property type="entry name" value="HATPase_c"/>
    <property type="match status" value="1"/>
</dbReference>
<evidence type="ECO:0000259" key="14">
    <source>
        <dbReference type="PROSITE" id="PS50113"/>
    </source>
</evidence>
<dbReference type="InterPro" id="IPR029016">
    <property type="entry name" value="GAF-like_dom_sf"/>
</dbReference>
<evidence type="ECO:0000313" key="17">
    <source>
        <dbReference type="Proteomes" id="UP001296776"/>
    </source>
</evidence>
<reference evidence="16" key="1">
    <citation type="submission" date="2017-08" db="EMBL/GenBank/DDBJ databases">
        <authorList>
            <person name="Imhoff J.F."/>
            <person name="Rahn T."/>
            <person name="Kuenzel S."/>
            <person name="Neulinger S.C."/>
        </authorList>
    </citation>
    <scope>NUCLEOTIDE SEQUENCE</scope>
    <source>
        <strain evidence="16">DSM 11080</strain>
    </source>
</reference>
<dbReference type="InterPro" id="IPR011006">
    <property type="entry name" value="CheY-like_superfamily"/>
</dbReference>
<dbReference type="PRINTS" id="PR00344">
    <property type="entry name" value="BCTRLSENSOR"/>
</dbReference>
<dbReference type="Pfam" id="PF08448">
    <property type="entry name" value="PAS_4"/>
    <property type="match status" value="2"/>
</dbReference>
<dbReference type="InterPro" id="IPR052162">
    <property type="entry name" value="Sensor_kinase/Photoreceptor"/>
</dbReference>
<dbReference type="PROSITE" id="PS50109">
    <property type="entry name" value="HIS_KIN"/>
    <property type="match status" value="1"/>
</dbReference>
<dbReference type="GO" id="GO:0000160">
    <property type="term" value="P:phosphorelay signal transduction system"/>
    <property type="evidence" value="ECO:0007669"/>
    <property type="project" value="InterPro"/>
</dbReference>
<evidence type="ECO:0000256" key="4">
    <source>
        <dbReference type="ARBA" id="ARBA00022553"/>
    </source>
</evidence>
<feature type="transmembrane region" description="Helical" evidence="10">
    <location>
        <begin position="28"/>
        <end position="50"/>
    </location>
</feature>
<dbReference type="Gene3D" id="3.30.450.40">
    <property type="match status" value="1"/>
</dbReference>
<comment type="subcellular location">
    <subcellularLocation>
        <location evidence="2">Membrane</location>
    </subcellularLocation>
</comment>
<dbReference type="CDD" id="cd00156">
    <property type="entry name" value="REC"/>
    <property type="match status" value="1"/>
</dbReference>
<evidence type="ECO:0000256" key="2">
    <source>
        <dbReference type="ARBA" id="ARBA00004370"/>
    </source>
</evidence>
<dbReference type="NCBIfam" id="TIGR00229">
    <property type="entry name" value="sensory_box"/>
    <property type="match status" value="4"/>
</dbReference>
<protein>
    <recommendedName>
        <fullName evidence="3">histidine kinase</fullName>
        <ecNumber evidence="3">2.7.13.3</ecNumber>
    </recommendedName>
</protein>
<reference evidence="16" key="2">
    <citation type="journal article" date="2020" name="Microorganisms">
        <title>Osmotic Adaptation and Compatible Solute Biosynthesis of Phototrophic Bacteria as Revealed from Genome Analyses.</title>
        <authorList>
            <person name="Imhoff J.F."/>
            <person name="Rahn T."/>
            <person name="Kunzel S."/>
            <person name="Keller A."/>
            <person name="Neulinger S.C."/>
        </authorList>
    </citation>
    <scope>NUCLEOTIDE SEQUENCE</scope>
    <source>
        <strain evidence="16">DSM 11080</strain>
    </source>
</reference>
<evidence type="ECO:0000259" key="11">
    <source>
        <dbReference type="PROSITE" id="PS50109"/>
    </source>
</evidence>
<dbReference type="Pfam" id="PF13426">
    <property type="entry name" value="PAS_9"/>
    <property type="match status" value="1"/>
</dbReference>
<feature type="domain" description="HAMP" evidence="15">
    <location>
        <begin position="379"/>
        <end position="435"/>
    </location>
</feature>
<keyword evidence="5" id="KW-0808">Transferase</keyword>
<dbReference type="InterPro" id="IPR013656">
    <property type="entry name" value="PAS_4"/>
</dbReference>
<dbReference type="SUPFAM" id="SSF52172">
    <property type="entry name" value="CheY-like"/>
    <property type="match status" value="1"/>
</dbReference>
<organism evidence="16 17">
    <name type="scientific">Halochromatium glycolicum</name>
    <dbReference type="NCBI Taxonomy" id="85075"/>
    <lineage>
        <taxon>Bacteria</taxon>
        <taxon>Pseudomonadati</taxon>
        <taxon>Pseudomonadota</taxon>
        <taxon>Gammaproteobacteria</taxon>
        <taxon>Chromatiales</taxon>
        <taxon>Chromatiaceae</taxon>
        <taxon>Halochromatium</taxon>
    </lineage>
</organism>
<keyword evidence="17" id="KW-1185">Reference proteome</keyword>
<feature type="transmembrane region" description="Helical" evidence="10">
    <location>
        <begin position="85"/>
        <end position="107"/>
    </location>
</feature>
<dbReference type="InterPro" id="IPR001610">
    <property type="entry name" value="PAC"/>
</dbReference>
<dbReference type="Gene3D" id="3.30.565.10">
    <property type="entry name" value="Histidine kinase-like ATPase, C-terminal domain"/>
    <property type="match status" value="1"/>
</dbReference>
<feature type="transmembrane region" description="Helical" evidence="10">
    <location>
        <begin position="159"/>
        <end position="180"/>
    </location>
</feature>
<evidence type="ECO:0000313" key="16">
    <source>
        <dbReference type="EMBL" id="MBK1704027.1"/>
    </source>
</evidence>
<feature type="modified residue" description="4-aspartylphosphate" evidence="7">
    <location>
        <position position="1810"/>
    </location>
</feature>
<keyword evidence="4 7" id="KW-0597">Phosphoprotein</keyword>
<dbReference type="InterPro" id="IPR003018">
    <property type="entry name" value="GAF"/>
</dbReference>
<dbReference type="SUPFAM" id="SSF55785">
    <property type="entry name" value="PYP-like sensor domain (PAS domain)"/>
    <property type="match status" value="4"/>
</dbReference>
<proteinExistence type="predicted"/>
<dbReference type="Pfam" id="PF00672">
    <property type="entry name" value="HAMP"/>
    <property type="match status" value="1"/>
</dbReference>
<gene>
    <name evidence="16" type="ORF">CKO40_05570</name>
</gene>
<dbReference type="Gene3D" id="3.40.50.2300">
    <property type="match status" value="1"/>
</dbReference>
<evidence type="ECO:0000259" key="15">
    <source>
        <dbReference type="PROSITE" id="PS50885"/>
    </source>
</evidence>
<dbReference type="InterPro" id="IPR003594">
    <property type="entry name" value="HATPase_dom"/>
</dbReference>
<keyword evidence="10" id="KW-0472">Membrane</keyword>
<feature type="domain" description="PAS" evidence="13">
    <location>
        <begin position="757"/>
        <end position="821"/>
    </location>
</feature>
<evidence type="ECO:0000256" key="10">
    <source>
        <dbReference type="SAM" id="Phobius"/>
    </source>
</evidence>
<feature type="transmembrane region" description="Helical" evidence="10">
    <location>
        <begin position="56"/>
        <end position="78"/>
    </location>
</feature>
<dbReference type="PANTHER" id="PTHR43304">
    <property type="entry name" value="PHYTOCHROME-LIKE PROTEIN CPH1"/>
    <property type="match status" value="1"/>
</dbReference>
<dbReference type="Pfam" id="PF02518">
    <property type="entry name" value="HATPase_c"/>
    <property type="match status" value="1"/>
</dbReference>
<dbReference type="PROSITE" id="PS50113">
    <property type="entry name" value="PAC"/>
    <property type="match status" value="3"/>
</dbReference>
<evidence type="ECO:0000256" key="6">
    <source>
        <dbReference type="ARBA" id="ARBA00022777"/>
    </source>
</evidence>
<dbReference type="InterPro" id="IPR000014">
    <property type="entry name" value="PAS"/>
</dbReference>
<dbReference type="Gene3D" id="1.10.1760.20">
    <property type="match status" value="1"/>
</dbReference>
<feature type="domain" description="PAC" evidence="14">
    <location>
        <begin position="697"/>
        <end position="749"/>
    </location>
</feature>
<feature type="transmembrane region" description="Helical" evidence="10">
    <location>
        <begin position="192"/>
        <end position="211"/>
    </location>
</feature>
<dbReference type="EMBL" id="NRSJ01000006">
    <property type="protein sequence ID" value="MBK1704027.1"/>
    <property type="molecule type" value="Genomic_DNA"/>
</dbReference>
<dbReference type="InterPro" id="IPR005467">
    <property type="entry name" value="His_kinase_dom"/>
</dbReference>
<dbReference type="Pfam" id="PF08447">
    <property type="entry name" value="PAS_3"/>
    <property type="match status" value="1"/>
</dbReference>
<dbReference type="RefSeq" id="WP_200345195.1">
    <property type="nucleotide sequence ID" value="NZ_NRSJ01000006.1"/>
</dbReference>
<feature type="domain" description="PAS" evidence="13">
    <location>
        <begin position="620"/>
        <end position="694"/>
    </location>
</feature>
<evidence type="ECO:0000256" key="7">
    <source>
        <dbReference type="PROSITE-ProRule" id="PRU00169"/>
    </source>
</evidence>